<protein>
    <recommendedName>
        <fullName evidence="3">Zinc-binding alcohol dehydrogenase</fullName>
    </recommendedName>
</protein>
<name>A0A2H1YGU4_9FLAO</name>
<dbReference type="AlphaFoldDB" id="A0A2H1YGU4"/>
<proteinExistence type="predicted"/>
<evidence type="ECO:0008006" key="3">
    <source>
        <dbReference type="Google" id="ProtNLM"/>
    </source>
</evidence>
<dbReference type="OrthoDB" id="5465469at2"/>
<reference evidence="2" key="1">
    <citation type="submission" date="2017-11" db="EMBL/GenBank/DDBJ databases">
        <authorList>
            <person name="Duchaud E."/>
        </authorList>
    </citation>
    <scope>NUCLEOTIDE SEQUENCE [LARGE SCALE GENOMIC DNA]</scope>
    <source>
        <strain evidence="2">Tenacibaculum sp. TNO020</strain>
    </source>
</reference>
<keyword evidence="2" id="KW-1185">Reference proteome</keyword>
<dbReference type="EMBL" id="OENF01000019">
    <property type="protein sequence ID" value="SOS74716.1"/>
    <property type="molecule type" value="Genomic_DNA"/>
</dbReference>
<organism evidence="1 2">
    <name type="scientific">Tenacibaculum piscium</name>
    <dbReference type="NCBI Taxonomy" id="1458515"/>
    <lineage>
        <taxon>Bacteria</taxon>
        <taxon>Pseudomonadati</taxon>
        <taxon>Bacteroidota</taxon>
        <taxon>Flavobacteriia</taxon>
        <taxon>Flavobacteriales</taxon>
        <taxon>Flavobacteriaceae</taxon>
        <taxon>Tenacibaculum</taxon>
    </lineage>
</organism>
<evidence type="ECO:0000313" key="2">
    <source>
        <dbReference type="Proteomes" id="UP000234211"/>
    </source>
</evidence>
<gene>
    <name evidence="1" type="ORF">TNO020_260146</name>
</gene>
<sequence length="283" mass="32690">MKVIKELPKSIFYSCYLRLRSADSLVKNKTKLPVIVSLTSIPERLNNLDLVIKSILNQDKVLPSKIVLWLHDGLKNKLPKRLSNLQGAFFEIKYSNLKCSHRKLIHSLIEYPDMPIITCDDDLIYKEDWLSKLYKEHLKYPKDIIGNTTTQIKINTDGTYKPFVDWRIIDENKPSDRLLPIGAWGILYPVNAMPTQIHDVDLFMKLAPKADDLWFKAMALTNNVISRQSSNKPAEPIPIIGSQKVSLKDENIKKNKNEVQWLALSNFFKLDDILLKDEFADKK</sequence>
<dbReference type="Proteomes" id="UP000234211">
    <property type="component" value="Unassembled WGS sequence"/>
</dbReference>
<dbReference type="RefSeq" id="WP_101917201.1">
    <property type="nucleotide sequence ID" value="NZ_JAJGWS010000005.1"/>
</dbReference>
<accession>A0A2H1YGU4</accession>
<evidence type="ECO:0000313" key="1">
    <source>
        <dbReference type="EMBL" id="SOS74716.1"/>
    </source>
</evidence>